<evidence type="ECO:0000313" key="1">
    <source>
        <dbReference type="Proteomes" id="UP000887540"/>
    </source>
</evidence>
<dbReference type="Proteomes" id="UP000887540">
    <property type="component" value="Unplaced"/>
</dbReference>
<protein>
    <submittedName>
        <fullName evidence="2">Uncharacterized protein</fullName>
    </submittedName>
</protein>
<accession>A0A914CRM9</accession>
<name>A0A914CRM9_9BILA</name>
<organism evidence="1 2">
    <name type="scientific">Acrobeloides nanus</name>
    <dbReference type="NCBI Taxonomy" id="290746"/>
    <lineage>
        <taxon>Eukaryota</taxon>
        <taxon>Metazoa</taxon>
        <taxon>Ecdysozoa</taxon>
        <taxon>Nematoda</taxon>
        <taxon>Chromadorea</taxon>
        <taxon>Rhabditida</taxon>
        <taxon>Tylenchina</taxon>
        <taxon>Cephalobomorpha</taxon>
        <taxon>Cephaloboidea</taxon>
        <taxon>Cephalobidae</taxon>
        <taxon>Acrobeloides</taxon>
    </lineage>
</organism>
<sequence length="275" mass="31867">MKISYKRVCKYFWFIMVKHSVFAINNPNTDQKFEFFNLTLTEEEWKLFEKVKIEFDPNAEKPYREKHMFGQLERVEDEAAAFVKNLSDQNNDIAESVAKLITKLVNEILAATGKETAWVVLRGWTPTDMFDIPRWHRDVPMLDVPVGQEGHYKFTMALKGPTTMFVRLADDQQDLYVELARELSWIMTAYATEEERLEHRKHLAKILGPVEGPNVIQAPHGSATMFEVGFNGAIHSEPPIHEERLFLSVFAESKEEIEKIATAFGEFKKTDAQFF</sequence>
<keyword evidence="1" id="KW-1185">Reference proteome</keyword>
<proteinExistence type="predicted"/>
<evidence type="ECO:0000313" key="2">
    <source>
        <dbReference type="WBParaSite" id="ACRNAN_scaffold13071.g22205.t1"/>
    </source>
</evidence>
<reference evidence="2" key="1">
    <citation type="submission" date="2022-11" db="UniProtKB">
        <authorList>
            <consortium name="WormBaseParasite"/>
        </authorList>
    </citation>
    <scope>IDENTIFICATION</scope>
</reference>
<dbReference type="AlphaFoldDB" id="A0A914CRM9"/>
<dbReference type="WBParaSite" id="ACRNAN_scaffold13071.g22205.t1">
    <property type="protein sequence ID" value="ACRNAN_scaffold13071.g22205.t1"/>
    <property type="gene ID" value="ACRNAN_scaffold13071.g22205"/>
</dbReference>